<dbReference type="GO" id="GO:0016787">
    <property type="term" value="F:hydrolase activity"/>
    <property type="evidence" value="ECO:0007669"/>
    <property type="project" value="UniProtKB-KW"/>
</dbReference>
<evidence type="ECO:0000256" key="2">
    <source>
        <dbReference type="ARBA" id="ARBA00012551"/>
    </source>
</evidence>
<dbReference type="EMBL" id="JADGJW010000255">
    <property type="protein sequence ID" value="KAJ3221052.1"/>
    <property type="molecule type" value="Genomic_DNA"/>
</dbReference>
<dbReference type="Gene3D" id="3.40.50.10130">
    <property type="match status" value="1"/>
</dbReference>
<proteinExistence type="inferred from homology"/>
<keyword evidence="3" id="KW-0547">Nucleotide-binding</keyword>
<evidence type="ECO:0000313" key="8">
    <source>
        <dbReference type="EMBL" id="KAJ3221052.1"/>
    </source>
</evidence>
<evidence type="ECO:0000259" key="7">
    <source>
        <dbReference type="PROSITE" id="PS51192"/>
    </source>
</evidence>
<dbReference type="InterPro" id="IPR039686">
    <property type="entry name" value="FANCM/Mph1-like_ID"/>
</dbReference>
<feature type="domain" description="Helicase ATP-binding" evidence="7">
    <location>
        <begin position="193"/>
        <end position="279"/>
    </location>
</feature>
<evidence type="ECO:0000256" key="4">
    <source>
        <dbReference type="ARBA" id="ARBA00022801"/>
    </source>
</evidence>
<dbReference type="Proteomes" id="UP001211065">
    <property type="component" value="Unassembled WGS sequence"/>
</dbReference>
<dbReference type="PANTHER" id="PTHR14025">
    <property type="entry name" value="FANCONI ANEMIA GROUP M FANCM FAMILY MEMBER"/>
    <property type="match status" value="1"/>
</dbReference>
<dbReference type="GO" id="GO:0004518">
    <property type="term" value="F:nuclease activity"/>
    <property type="evidence" value="ECO:0007669"/>
    <property type="project" value="InterPro"/>
</dbReference>
<dbReference type="SUPFAM" id="SSF52540">
    <property type="entry name" value="P-loop containing nucleoside triphosphate hydrolases"/>
    <property type="match status" value="1"/>
</dbReference>
<keyword evidence="6" id="KW-0067">ATP-binding</keyword>
<dbReference type="Gene3D" id="1.20.1320.20">
    <property type="entry name" value="hef helicase domain"/>
    <property type="match status" value="1"/>
</dbReference>
<dbReference type="EC" id="3.6.4.12" evidence="2"/>
<keyword evidence="4" id="KW-0378">Hydrolase</keyword>
<dbReference type="CDD" id="cd20075">
    <property type="entry name" value="XPF_nuclease_XPF_arch"/>
    <property type="match status" value="1"/>
</dbReference>
<dbReference type="Gene3D" id="3.40.50.300">
    <property type="entry name" value="P-loop containing nucleotide triphosphate hydrolases"/>
    <property type="match status" value="3"/>
</dbReference>
<dbReference type="GO" id="GO:0043138">
    <property type="term" value="F:3'-5' DNA helicase activity"/>
    <property type="evidence" value="ECO:0007669"/>
    <property type="project" value="InterPro"/>
</dbReference>
<dbReference type="SMART" id="SM00487">
    <property type="entry name" value="DEXDc"/>
    <property type="match status" value="1"/>
</dbReference>
<dbReference type="GO" id="GO:0009378">
    <property type="term" value="F:four-way junction helicase activity"/>
    <property type="evidence" value="ECO:0007669"/>
    <property type="project" value="TreeGrafter"/>
</dbReference>
<dbReference type="GO" id="GO:0005524">
    <property type="term" value="F:ATP binding"/>
    <property type="evidence" value="ECO:0007669"/>
    <property type="project" value="UniProtKB-KW"/>
</dbReference>
<keyword evidence="9" id="KW-1185">Reference proteome</keyword>
<comment type="caution">
    <text evidence="8">The sequence shown here is derived from an EMBL/GenBank/DDBJ whole genome shotgun (WGS) entry which is preliminary data.</text>
</comment>
<dbReference type="Pfam" id="PF00271">
    <property type="entry name" value="Helicase_C"/>
    <property type="match status" value="1"/>
</dbReference>
<dbReference type="PROSITE" id="PS51192">
    <property type="entry name" value="HELICASE_ATP_BIND_1"/>
    <property type="match status" value="1"/>
</dbReference>
<keyword evidence="5" id="KW-0347">Helicase</keyword>
<accession>A0AAD5XYL8</accession>
<dbReference type="InterPro" id="IPR011335">
    <property type="entry name" value="Restrct_endonuc-II-like"/>
</dbReference>
<evidence type="ECO:0000256" key="1">
    <source>
        <dbReference type="ARBA" id="ARBA00009889"/>
    </source>
</evidence>
<sequence length="1735" mass="197794">MDEFEDDPFDNFDDDLLLAAVKEAENQYQMQQAQNLNKVLLQQEPNVNKNSFYHQQSLKVQQTPNFTQFKMHGVEKSFNQGKNNTINTFNQQKINKQSTIFQSFGYTNPPPQKVAIKSNKAIKEKQIVFPSKYHQINEKTQHEWIYPTNLPIRDYQLNIVKRCLFENTLVALPTGLGKTMIAAVAPTKPLVAQQIEACFKITGIPPNLTLEMTGSCPSDAISLLVIDEAHRATGNYAYCEVIRELSARNESFRVLALTATPGADAKTVQEIVTNLRISQIEIRTEESKDITPYTFEKKVEKIIIPPSENIIRITTDFSKIVQFYLNRLMKAKAFYMNDPTLVSSYALIMARTKFREKSSALTQAQSSFIEGDFGVAITLCQTFALLSQHGIRVFHSRLSHYIDESKQAGNKISNARRQLLNNPEFNRIMSYMNELIADINFISHPKIERLVGIVVQHFIENEEIKETEKRETRVMIFSQYRESVEEIKEVLSKHEPLIKIMSFVGQSSGKRSGKGFSQKEQLEVIAKFQSGNYNVLVSTSIGEEGLENNLDKSHNQYKLVQKIILEGKKLNMFPVNSMLPRGCKPICNKRLIEIPKNSVEIFGKKEVMRDTSSSSKVNTTNSSPFLTAEEFEIYSVKHPKTNFNIPLSLEKYTHWNTTVLTDGIISRSTASVALVKNLSLMEDLQEEKHKGKENTLDLPAWLYTKDVVEGDSYFIKSIKQFSIFNKKKNLQTPLDSKITSSTEEANQIVNSPLKDSKNILKTRKFCFSSDEEAASKSASEKIVKKPKLTKSTFDLGDQTIFFSSSEDEEIAKVKNLHVTNKSNEIKPSPFMTETVSDSNRSDPVQIGAGNDGSCINNNSIEKVDKIESKKSDSKNFANLCNSQISEFSDAFEINSPQLVGPEDFVTPKKKFMVEEKRIGDISNIEADFNLRNNRSTVEILEPTLDLKTNIPATRLFDKSNTCLEHVPEDLYFGTTPSELMKQLGICIPQEPEANNLSATIAEPVNNAIEVNQKIYEHSRIHEKFSEDYDTVIAELHEFSPRASKFDTSSAILNDELLQESTMKTDSVAIPFVYNLNNATPLKIPLKPINETPDSQPIVKNRRKKITFSNSPVLRNEINSISQLPLNEIVSEKKQYKRLQKINLTEVKRDLNCDDTNANFDVNNDLKIKKNLNPSLILEKINKKKKLPRRSPLIRRTPNLNQVKKVRTGNKKRLERKIKHDNPFLEYEAEESLSDGEGGVINSSVISEDEYFSDNPALDQDLEGFVISEEYYERTEQTQTAVYLQSLRSPEVDIVAVQSHAQKLRYVGGGVEDESEGSMKDFVVDDDIVDSPLESKKKFKCVNYENGKKFNEPVNYFVKDLIDDDDFEYTKKSDKYRDNNFLDIVSPKNYKNVSTGAKVVNKFEDPTKEQNFLEESATSIPQSPFLDINENCTKKHQQQQHHQNENQNKFQFNQFNNESFNKTITTFKPWQKSESQPNQLIKNKFLQAEEKTKDIFKPWQKKLENNNNILDNLKPWQKKHEPIDQAVKSTFFNAGNKTVNTESSIDSTFSQKYSKRKIQILVDTREMKTLICSHLRNKYGANIIIRQLVVGDFIISNRIGVERKTKSDLLGSFIGKRIFEQLNNLMAYFEFPVLIIEKDRKIESIPNHKEAQYEGILASLQNTKVKIISSDSCEHTAEILIELAKLEDQEEIQIPLTLPDKSNSFLQLLLSVPSLGDVTAMLIVNSGITTLGQLLN</sequence>
<protein>
    <recommendedName>
        <fullName evidence="2">DNA helicase</fullName>
        <ecNumber evidence="2">3.6.4.12</ecNumber>
    </recommendedName>
</protein>
<evidence type="ECO:0000256" key="3">
    <source>
        <dbReference type="ARBA" id="ARBA00022741"/>
    </source>
</evidence>
<dbReference type="SMART" id="SM00891">
    <property type="entry name" value="ERCC4"/>
    <property type="match status" value="1"/>
</dbReference>
<dbReference type="GO" id="GO:0036297">
    <property type="term" value="P:interstrand cross-link repair"/>
    <property type="evidence" value="ECO:0007669"/>
    <property type="project" value="TreeGrafter"/>
</dbReference>
<dbReference type="GO" id="GO:0000400">
    <property type="term" value="F:four-way junction DNA binding"/>
    <property type="evidence" value="ECO:0007669"/>
    <property type="project" value="TreeGrafter"/>
</dbReference>
<evidence type="ECO:0000256" key="5">
    <source>
        <dbReference type="ARBA" id="ARBA00022806"/>
    </source>
</evidence>
<dbReference type="InterPro" id="IPR014001">
    <property type="entry name" value="Helicase_ATP-bd"/>
</dbReference>
<dbReference type="SUPFAM" id="SSF52980">
    <property type="entry name" value="Restriction endonuclease-like"/>
    <property type="match status" value="1"/>
</dbReference>
<comment type="similarity">
    <text evidence="1">Belongs to the DEAD box helicase family. DEAH subfamily. FANCM sub-subfamily.</text>
</comment>
<dbReference type="GO" id="GO:0045003">
    <property type="term" value="P:double-strand break repair via synthesis-dependent strand annealing"/>
    <property type="evidence" value="ECO:0007669"/>
    <property type="project" value="TreeGrafter"/>
</dbReference>
<evidence type="ECO:0000313" key="9">
    <source>
        <dbReference type="Proteomes" id="UP001211065"/>
    </source>
</evidence>
<dbReference type="InterPro" id="IPR006166">
    <property type="entry name" value="ERCC4_domain"/>
</dbReference>
<dbReference type="Pfam" id="PF02732">
    <property type="entry name" value="ERCC4"/>
    <property type="match status" value="1"/>
</dbReference>
<dbReference type="InterPro" id="IPR027417">
    <property type="entry name" value="P-loop_NTPase"/>
</dbReference>
<dbReference type="PANTHER" id="PTHR14025:SF20">
    <property type="entry name" value="FANCONI ANEMIA GROUP M PROTEIN"/>
    <property type="match status" value="1"/>
</dbReference>
<organism evidence="8 9">
    <name type="scientific">Clydaea vesicula</name>
    <dbReference type="NCBI Taxonomy" id="447962"/>
    <lineage>
        <taxon>Eukaryota</taxon>
        <taxon>Fungi</taxon>
        <taxon>Fungi incertae sedis</taxon>
        <taxon>Chytridiomycota</taxon>
        <taxon>Chytridiomycota incertae sedis</taxon>
        <taxon>Chytridiomycetes</taxon>
        <taxon>Lobulomycetales</taxon>
        <taxon>Lobulomycetaceae</taxon>
        <taxon>Clydaea</taxon>
    </lineage>
</organism>
<feature type="non-terminal residue" evidence="8">
    <location>
        <position position="1"/>
    </location>
</feature>
<gene>
    <name evidence="8" type="ORF">HK099_003808</name>
</gene>
<evidence type="ECO:0000256" key="6">
    <source>
        <dbReference type="ARBA" id="ARBA00022840"/>
    </source>
</evidence>
<reference evidence="8" key="1">
    <citation type="submission" date="2020-05" db="EMBL/GenBank/DDBJ databases">
        <title>Phylogenomic resolution of chytrid fungi.</title>
        <authorList>
            <person name="Stajich J.E."/>
            <person name="Amses K."/>
            <person name="Simmons R."/>
            <person name="Seto K."/>
            <person name="Myers J."/>
            <person name="Bonds A."/>
            <person name="Quandt C.A."/>
            <person name="Barry K."/>
            <person name="Liu P."/>
            <person name="Grigoriev I."/>
            <person name="Longcore J.E."/>
            <person name="James T.Y."/>
        </authorList>
    </citation>
    <scope>NUCLEOTIDE SEQUENCE</scope>
    <source>
        <strain evidence="8">JEL0476</strain>
    </source>
</reference>
<dbReference type="InterPro" id="IPR001650">
    <property type="entry name" value="Helicase_C-like"/>
</dbReference>
<name>A0AAD5XYL8_9FUNG</name>
<dbReference type="CDD" id="cd12091">
    <property type="entry name" value="FANCM_ID"/>
    <property type="match status" value="1"/>
</dbReference>